<dbReference type="EMBL" id="VULT01000010">
    <property type="protein sequence ID" value="MSS17601.1"/>
    <property type="molecule type" value="Genomic_DNA"/>
</dbReference>
<reference evidence="2 3" key="1">
    <citation type="submission" date="2019-08" db="EMBL/GenBank/DDBJ databases">
        <title>In-depth cultivation of the pig gut microbiome towards novel bacterial diversity and tailored functional studies.</title>
        <authorList>
            <person name="Wylensek D."/>
            <person name="Hitch T.C.A."/>
            <person name="Clavel T."/>
        </authorList>
    </citation>
    <scope>NUCLEOTIDE SEQUENCE [LARGE SCALE GENOMIC DNA]</scope>
    <source>
        <strain evidence="2 3">Oil-RF-744-WCA-WT-10</strain>
    </source>
</reference>
<proteinExistence type="predicted"/>
<name>A0A6L5XBI1_9BACT</name>
<feature type="chain" id="PRO_5026744697" description="Lipoprotein" evidence="1">
    <location>
        <begin position="27"/>
        <end position="270"/>
    </location>
</feature>
<accession>A0A6L5XBI1</accession>
<sequence>MRLITIITTAAALAITMLGLSSCNNSSGGSTYSYSSVAYNIATRQGADSSTISKSAVNYAFNSGDNTLDIATTATPYTSSKTAGGTVSFSTTVDMTYDQTKGYFTFSTSNVKATGATVSGLSGSFDYITGTLYLEYTVNGTYTVKSTSSLAYPYTETQMIDTAHTTSAWTQNQAVYLFDVNTSTNKANISIYYIQTEKDGQNHVLQYSGAQVTPTRTGYVITADTLKAISDYKVYYLRNAKFTIDNNWHSLNGTFQLDKQQATVKGGLFN</sequence>
<evidence type="ECO:0000313" key="3">
    <source>
        <dbReference type="Proteomes" id="UP000483362"/>
    </source>
</evidence>
<organism evidence="2 3">
    <name type="scientific">Sodaliphilus pleomorphus</name>
    <dbReference type="NCBI Taxonomy" id="2606626"/>
    <lineage>
        <taxon>Bacteria</taxon>
        <taxon>Pseudomonadati</taxon>
        <taxon>Bacteroidota</taxon>
        <taxon>Bacteroidia</taxon>
        <taxon>Bacteroidales</taxon>
        <taxon>Muribaculaceae</taxon>
        <taxon>Sodaliphilus</taxon>
    </lineage>
</organism>
<dbReference type="RefSeq" id="WP_154328562.1">
    <property type="nucleotide sequence ID" value="NZ_CP045696.1"/>
</dbReference>
<comment type="caution">
    <text evidence="2">The sequence shown here is derived from an EMBL/GenBank/DDBJ whole genome shotgun (WGS) entry which is preliminary data.</text>
</comment>
<dbReference type="PROSITE" id="PS51257">
    <property type="entry name" value="PROKAR_LIPOPROTEIN"/>
    <property type="match status" value="1"/>
</dbReference>
<protein>
    <recommendedName>
        <fullName evidence="4">Lipoprotein</fullName>
    </recommendedName>
</protein>
<dbReference type="AlphaFoldDB" id="A0A6L5XBI1"/>
<evidence type="ECO:0000313" key="2">
    <source>
        <dbReference type="EMBL" id="MSS17601.1"/>
    </source>
</evidence>
<evidence type="ECO:0000256" key="1">
    <source>
        <dbReference type="SAM" id="SignalP"/>
    </source>
</evidence>
<feature type="signal peptide" evidence="1">
    <location>
        <begin position="1"/>
        <end position="26"/>
    </location>
</feature>
<keyword evidence="3" id="KW-1185">Reference proteome</keyword>
<keyword evidence="1" id="KW-0732">Signal</keyword>
<gene>
    <name evidence="2" type="ORF">FYJ29_07510</name>
</gene>
<dbReference type="Proteomes" id="UP000483362">
    <property type="component" value="Unassembled WGS sequence"/>
</dbReference>
<evidence type="ECO:0008006" key="4">
    <source>
        <dbReference type="Google" id="ProtNLM"/>
    </source>
</evidence>